<feature type="non-terminal residue" evidence="1">
    <location>
        <position position="41"/>
    </location>
</feature>
<reference evidence="1" key="2">
    <citation type="submission" date="2016-06" db="EMBL/GenBank/DDBJ databases">
        <title>The genome of a short-lived fish provides insights into sex chromosome evolution and the genetic control of aging.</title>
        <authorList>
            <person name="Reichwald K."/>
            <person name="Felder M."/>
            <person name="Petzold A."/>
            <person name="Koch P."/>
            <person name="Groth M."/>
            <person name="Platzer M."/>
        </authorList>
    </citation>
    <scope>NUCLEOTIDE SEQUENCE</scope>
    <source>
        <tissue evidence="1">Brain</tissue>
    </source>
</reference>
<name>A0A1A8N3B2_9TELE</name>
<organism evidence="1">
    <name type="scientific">Nothobranchius pienaari</name>
    <dbReference type="NCBI Taxonomy" id="704102"/>
    <lineage>
        <taxon>Eukaryota</taxon>
        <taxon>Metazoa</taxon>
        <taxon>Chordata</taxon>
        <taxon>Craniata</taxon>
        <taxon>Vertebrata</taxon>
        <taxon>Euteleostomi</taxon>
        <taxon>Actinopterygii</taxon>
        <taxon>Neopterygii</taxon>
        <taxon>Teleostei</taxon>
        <taxon>Neoteleostei</taxon>
        <taxon>Acanthomorphata</taxon>
        <taxon>Ovalentaria</taxon>
        <taxon>Atherinomorphae</taxon>
        <taxon>Cyprinodontiformes</taxon>
        <taxon>Nothobranchiidae</taxon>
        <taxon>Nothobranchius</taxon>
    </lineage>
</organism>
<keyword evidence="1" id="KW-0808">Transferase</keyword>
<keyword evidence="1" id="KW-0418">Kinase</keyword>
<reference evidence="1" key="1">
    <citation type="submission" date="2016-05" db="EMBL/GenBank/DDBJ databases">
        <authorList>
            <person name="Lavstsen T."/>
            <person name="Jespersen J.S."/>
        </authorList>
    </citation>
    <scope>NUCLEOTIDE SEQUENCE</scope>
    <source>
        <tissue evidence="1">Brain</tissue>
    </source>
</reference>
<dbReference type="EMBL" id="HAEG01000153">
    <property type="protein sequence ID" value="SBR63357.1"/>
    <property type="molecule type" value="Transcribed_RNA"/>
</dbReference>
<proteinExistence type="predicted"/>
<sequence>MSRTKSASSPCWSTTTSSPTSITSWIKTLCSLSWSIAMEEI</sequence>
<gene>
    <name evidence="1" type="primary">NEK9</name>
</gene>
<dbReference type="GO" id="GO:0016301">
    <property type="term" value="F:kinase activity"/>
    <property type="evidence" value="ECO:0007669"/>
    <property type="project" value="UniProtKB-KW"/>
</dbReference>
<evidence type="ECO:0000313" key="1">
    <source>
        <dbReference type="EMBL" id="SBR63357.1"/>
    </source>
</evidence>
<protein>
    <submittedName>
        <fullName evidence="1">NIMA-related kinase 9</fullName>
    </submittedName>
</protein>
<accession>A0A1A8N3B2</accession>
<dbReference type="AlphaFoldDB" id="A0A1A8N3B2"/>